<dbReference type="Proteomes" id="UP000095751">
    <property type="component" value="Unassembled WGS sequence"/>
</dbReference>
<evidence type="ECO:0000313" key="2">
    <source>
        <dbReference type="Proteomes" id="UP000095751"/>
    </source>
</evidence>
<accession>A0A1E7FGP5</accession>
<dbReference type="AlphaFoldDB" id="A0A1E7FGP5"/>
<keyword evidence="2" id="KW-1185">Reference proteome</keyword>
<dbReference type="EMBL" id="KV784357">
    <property type="protein sequence ID" value="OEU17350.1"/>
    <property type="molecule type" value="Genomic_DNA"/>
</dbReference>
<protein>
    <submittedName>
        <fullName evidence="1">Uncharacterized protein</fullName>
    </submittedName>
</protein>
<gene>
    <name evidence="1" type="ORF">FRACYDRAFT_217566</name>
</gene>
<evidence type="ECO:0000313" key="1">
    <source>
        <dbReference type="EMBL" id="OEU17350.1"/>
    </source>
</evidence>
<reference evidence="1 2" key="1">
    <citation type="submission" date="2016-09" db="EMBL/GenBank/DDBJ databases">
        <title>Extensive genetic diversity and differential bi-allelic expression allows diatom success in the polar Southern Ocean.</title>
        <authorList>
            <consortium name="DOE Joint Genome Institute"/>
            <person name="Mock T."/>
            <person name="Otillar R.P."/>
            <person name="Strauss J."/>
            <person name="Dupont C."/>
            <person name="Frickenhaus S."/>
            <person name="Maumus F."/>
            <person name="Mcmullan M."/>
            <person name="Sanges R."/>
            <person name="Schmutz J."/>
            <person name="Toseland A."/>
            <person name="Valas R."/>
            <person name="Veluchamy A."/>
            <person name="Ward B.J."/>
            <person name="Allen A."/>
            <person name="Barry K."/>
            <person name="Falciatore A."/>
            <person name="Ferrante M."/>
            <person name="Fortunato A.E."/>
            <person name="Gloeckner G."/>
            <person name="Gruber A."/>
            <person name="Hipkin R."/>
            <person name="Janech M."/>
            <person name="Kroth P."/>
            <person name="Leese F."/>
            <person name="Lindquist E."/>
            <person name="Lyon B.R."/>
            <person name="Martin J."/>
            <person name="Mayer C."/>
            <person name="Parker M."/>
            <person name="Quesneville H."/>
            <person name="Raymond J."/>
            <person name="Uhlig C."/>
            <person name="Valentin K.U."/>
            <person name="Worden A.Z."/>
            <person name="Armbrust E.V."/>
            <person name="Bowler C."/>
            <person name="Green B."/>
            <person name="Moulton V."/>
            <person name="Van Oosterhout C."/>
            <person name="Grigoriev I."/>
        </authorList>
    </citation>
    <scope>NUCLEOTIDE SEQUENCE [LARGE SCALE GENOMIC DNA]</scope>
    <source>
        <strain evidence="1 2">CCMP1102</strain>
    </source>
</reference>
<name>A0A1E7FGP5_9STRA</name>
<proteinExistence type="predicted"/>
<organism evidence="1 2">
    <name type="scientific">Fragilariopsis cylindrus CCMP1102</name>
    <dbReference type="NCBI Taxonomy" id="635003"/>
    <lineage>
        <taxon>Eukaryota</taxon>
        <taxon>Sar</taxon>
        <taxon>Stramenopiles</taxon>
        <taxon>Ochrophyta</taxon>
        <taxon>Bacillariophyta</taxon>
        <taxon>Bacillariophyceae</taxon>
        <taxon>Bacillariophycidae</taxon>
        <taxon>Bacillariales</taxon>
        <taxon>Bacillariaceae</taxon>
        <taxon>Fragilariopsis</taxon>
    </lineage>
</organism>
<dbReference type="KEGG" id="fcy:FRACYDRAFT_217566"/>
<dbReference type="InParanoid" id="A0A1E7FGP5"/>
<sequence length="55" mass="6099">MRLQSTRQKILDAWESKNVALEVFESALAKSAARLKLDTSTSNQENDGGFLTQAE</sequence>